<keyword evidence="1" id="KW-0732">Signal</keyword>
<dbReference type="STRING" id="15368.I1I4W1"/>
<dbReference type="PANTHER" id="PTHR33286:SF52">
    <property type="entry name" value="EXPRESSED PROTEIN"/>
    <property type="match status" value="1"/>
</dbReference>
<dbReference type="EnsemblPlants" id="KQJ97191">
    <property type="protein sequence ID" value="KQJ97191"/>
    <property type="gene ID" value="BRADI_3g29320v3"/>
</dbReference>
<evidence type="ECO:0000256" key="1">
    <source>
        <dbReference type="SAM" id="SignalP"/>
    </source>
</evidence>
<gene>
    <name evidence="3" type="ORF">BRADI_3g29320v3</name>
</gene>
<dbReference type="Proteomes" id="UP000008810">
    <property type="component" value="Chromosome 3"/>
</dbReference>
<accession>I1I4W1</accession>
<organism evidence="4">
    <name type="scientific">Brachypodium distachyon</name>
    <name type="common">Purple false brome</name>
    <name type="synonym">Trachynia distachya</name>
    <dbReference type="NCBI Taxonomy" id="15368"/>
    <lineage>
        <taxon>Eukaryota</taxon>
        <taxon>Viridiplantae</taxon>
        <taxon>Streptophyta</taxon>
        <taxon>Embryophyta</taxon>
        <taxon>Tracheophyta</taxon>
        <taxon>Spermatophyta</taxon>
        <taxon>Magnoliopsida</taxon>
        <taxon>Liliopsida</taxon>
        <taxon>Poales</taxon>
        <taxon>Poaceae</taxon>
        <taxon>BOP clade</taxon>
        <taxon>Pooideae</taxon>
        <taxon>Stipodae</taxon>
        <taxon>Brachypodieae</taxon>
        <taxon>Brachypodium</taxon>
    </lineage>
</organism>
<dbReference type="EMBL" id="CM000882">
    <property type="protein sequence ID" value="KQJ97191.1"/>
    <property type="molecule type" value="Genomic_DNA"/>
</dbReference>
<evidence type="ECO:0000313" key="5">
    <source>
        <dbReference type="Proteomes" id="UP000008810"/>
    </source>
</evidence>
<dbReference type="Gramene" id="KQJ97191">
    <property type="protein sequence ID" value="KQJ97191"/>
    <property type="gene ID" value="BRADI_3g29320v3"/>
</dbReference>
<feature type="signal peptide" evidence="1">
    <location>
        <begin position="1"/>
        <end position="20"/>
    </location>
</feature>
<dbReference type="AlphaFoldDB" id="I1I4W1"/>
<evidence type="ECO:0000313" key="4">
    <source>
        <dbReference type="EnsemblPlants" id="KQJ97191"/>
    </source>
</evidence>
<dbReference type="InParanoid" id="I1I4W1"/>
<proteinExistence type="predicted"/>
<dbReference type="HOGENOM" id="CLU_141918_1_0_1"/>
<feature type="chain" id="PRO_5014095059" description="Bifunctional inhibitor/plant lipid transfer protein/seed storage helical domain-containing protein" evidence="1">
    <location>
        <begin position="21"/>
        <end position="107"/>
    </location>
</feature>
<protein>
    <recommendedName>
        <fullName evidence="2">Bifunctional inhibitor/plant lipid transfer protein/seed storage helical domain-containing protein</fullName>
    </recommendedName>
</protein>
<dbReference type="PANTHER" id="PTHR33286">
    <property type="entry name" value="BIFUNCTIONAL INHIBITOR/LIPID-TRANSFER PROTEIN/SEED STORAGE 2S ALBUMIN SUPERFAMILY PROTEIN"/>
    <property type="match status" value="1"/>
</dbReference>
<dbReference type="Pfam" id="PF14368">
    <property type="entry name" value="LTP_2"/>
    <property type="match status" value="1"/>
</dbReference>
<dbReference type="OMA" id="ACCAVWK"/>
<dbReference type="eggNOG" id="ENOG502S7IJ">
    <property type="taxonomic scope" value="Eukaryota"/>
</dbReference>
<sequence>MAKLMCLLLVLLAIAATTWAESCDKDREDMISECYKYEKWPAKPKLDPSEACCAVWKRANIPCLRKLITKDIEKVCCMEKVGYIAKFCKKPFPPGYKCGSYTFPLVK</sequence>
<evidence type="ECO:0000313" key="3">
    <source>
        <dbReference type="EMBL" id="KQJ97191.1"/>
    </source>
</evidence>
<name>I1I4W1_BRADI</name>
<keyword evidence="5" id="KW-1185">Reference proteome</keyword>
<dbReference type="InterPro" id="IPR036312">
    <property type="entry name" value="Bifun_inhib/LTP/seed_sf"/>
</dbReference>
<dbReference type="InterPro" id="IPR016140">
    <property type="entry name" value="Bifunc_inhib/LTP/seed_store"/>
</dbReference>
<feature type="domain" description="Bifunctional inhibitor/plant lipid transfer protein/seed storage helical" evidence="2">
    <location>
        <begin position="16"/>
        <end position="98"/>
    </location>
</feature>
<dbReference type="Gene3D" id="1.10.110.10">
    <property type="entry name" value="Plant lipid-transfer and hydrophobic proteins"/>
    <property type="match status" value="1"/>
</dbReference>
<dbReference type="OrthoDB" id="678486at2759"/>
<dbReference type="FunCoup" id="I1I4W1">
    <property type="interactions" value="1521"/>
</dbReference>
<reference evidence="3" key="2">
    <citation type="submission" date="2017-06" db="EMBL/GenBank/DDBJ databases">
        <title>WGS assembly of Brachypodium distachyon.</title>
        <authorList>
            <consortium name="The International Brachypodium Initiative"/>
            <person name="Lucas S."/>
            <person name="Harmon-Smith M."/>
            <person name="Lail K."/>
            <person name="Tice H."/>
            <person name="Grimwood J."/>
            <person name="Bruce D."/>
            <person name="Barry K."/>
            <person name="Shu S."/>
            <person name="Lindquist E."/>
            <person name="Wang M."/>
            <person name="Pitluck S."/>
            <person name="Vogel J.P."/>
            <person name="Garvin D.F."/>
            <person name="Mockler T.C."/>
            <person name="Schmutz J."/>
            <person name="Rokhsar D."/>
            <person name="Bevan M.W."/>
        </authorList>
    </citation>
    <scope>NUCLEOTIDE SEQUENCE</scope>
    <source>
        <strain evidence="3">Bd21</strain>
    </source>
</reference>
<reference evidence="3 4" key="1">
    <citation type="journal article" date="2010" name="Nature">
        <title>Genome sequencing and analysis of the model grass Brachypodium distachyon.</title>
        <authorList>
            <consortium name="International Brachypodium Initiative"/>
        </authorList>
    </citation>
    <scope>NUCLEOTIDE SEQUENCE [LARGE SCALE GENOMIC DNA]</scope>
    <source>
        <strain evidence="3 4">Bd21</strain>
    </source>
</reference>
<reference evidence="4" key="3">
    <citation type="submission" date="2018-08" db="UniProtKB">
        <authorList>
            <consortium name="EnsemblPlants"/>
        </authorList>
    </citation>
    <scope>IDENTIFICATION</scope>
    <source>
        <strain evidence="4">cv. Bd21</strain>
    </source>
</reference>
<evidence type="ECO:0000259" key="2">
    <source>
        <dbReference type="Pfam" id="PF14368"/>
    </source>
</evidence>